<sequence>MSMQHDPGDPTLAQGGPGLFDSTRSTIAQNALEWLNRTGNPSALDKRRYAHSSMSSMTTSLGSTNPSPTSSGMSSRRPSGGDLSARIVQGTHVATRLAHLQDSRSPVPQAQQAGHAEPQQETQETATNDSRQPPASTSTSGYSVQRLPTLGDRMFEPEAILLTELLTNVTSLVSTLVNNGPVGYVAARAVGPLGLVNSAQLFHSNWANAGETGVSEVSVLASLGSQYAAVMSTWTGWWSSQAADFHSRVGAIAGIASEIADVRDAWADRSENPARSIALAIRILSIWAASISAFLSLSEAEDEGSMAPTYGLSASVLPVVGTFAGMTAEALNRTSVRNRLRALVSRIRSLIRRLMRLLGYGEHSAFLMDPSPV</sequence>
<feature type="region of interest" description="Disordered" evidence="1">
    <location>
        <begin position="1"/>
        <end position="23"/>
    </location>
</feature>
<evidence type="ECO:0000313" key="2">
    <source>
        <dbReference type="EMBL" id="PMS27646.1"/>
    </source>
</evidence>
<evidence type="ECO:0000313" key="3">
    <source>
        <dbReference type="Proteomes" id="UP000235347"/>
    </source>
</evidence>
<feature type="compositionally biased region" description="Low complexity" evidence="1">
    <location>
        <begin position="52"/>
        <end position="81"/>
    </location>
</feature>
<feature type="region of interest" description="Disordered" evidence="1">
    <location>
        <begin position="99"/>
        <end position="145"/>
    </location>
</feature>
<proteinExistence type="predicted"/>
<dbReference type="Proteomes" id="UP000235347">
    <property type="component" value="Unassembled WGS sequence"/>
</dbReference>
<gene>
    <name evidence="2" type="ORF">C0Z19_02905</name>
</gene>
<reference evidence="2 3" key="1">
    <citation type="submission" date="2018-01" db="EMBL/GenBank/DDBJ databases">
        <title>Whole genome analyses suggest that Burkholderia sensu lato contains two further novel genera in the rhizoxinica-symbiotica group Mycetohabitans gen. nov., and Trinickia gen. nov.: implications for the evolution of diazotrophy and nodulation in the Burkholderiaceae.</title>
        <authorList>
            <person name="Estrada-de los Santos P."/>
            <person name="Palmer M."/>
            <person name="Chavez-Ramirez B."/>
            <person name="Beukes C."/>
            <person name="Steenkamp E.T."/>
            <person name="Hirsch A.M."/>
            <person name="Manyaka P."/>
            <person name="Maluk M."/>
            <person name="Lafos M."/>
            <person name="Crook M."/>
            <person name="Gross E."/>
            <person name="Simon M.F."/>
            <person name="Bueno dos Reis Junior F."/>
            <person name="Poole P.S."/>
            <person name="Venter S.N."/>
            <person name="James E.K."/>
        </authorList>
    </citation>
    <scope>NUCLEOTIDE SEQUENCE [LARGE SCALE GENOMIC DNA]</scope>
    <source>
        <strain evidence="2 3">GP25-8</strain>
    </source>
</reference>
<name>A0A2N7WDY1_9BURK</name>
<accession>A0A2N7WDY1</accession>
<feature type="region of interest" description="Disordered" evidence="1">
    <location>
        <begin position="48"/>
        <end position="83"/>
    </location>
</feature>
<evidence type="ECO:0000256" key="1">
    <source>
        <dbReference type="SAM" id="MobiDB-lite"/>
    </source>
</evidence>
<organism evidence="2 3">
    <name type="scientific">Trinickia soli</name>
    <dbReference type="NCBI Taxonomy" id="380675"/>
    <lineage>
        <taxon>Bacteria</taxon>
        <taxon>Pseudomonadati</taxon>
        <taxon>Pseudomonadota</taxon>
        <taxon>Betaproteobacteria</taxon>
        <taxon>Burkholderiales</taxon>
        <taxon>Burkholderiaceae</taxon>
        <taxon>Trinickia</taxon>
    </lineage>
</organism>
<dbReference type="EMBL" id="PNYB01000002">
    <property type="protein sequence ID" value="PMS27646.1"/>
    <property type="molecule type" value="Genomic_DNA"/>
</dbReference>
<protein>
    <submittedName>
        <fullName evidence="2">Uncharacterized protein</fullName>
    </submittedName>
</protein>
<dbReference type="AlphaFoldDB" id="A0A2N7WDY1"/>
<feature type="compositionally biased region" description="Polar residues" evidence="1">
    <location>
        <begin position="103"/>
        <end position="112"/>
    </location>
</feature>
<keyword evidence="3" id="KW-1185">Reference proteome</keyword>
<comment type="caution">
    <text evidence="2">The sequence shown here is derived from an EMBL/GenBank/DDBJ whole genome shotgun (WGS) entry which is preliminary data.</text>
</comment>
<feature type="compositionally biased region" description="Polar residues" evidence="1">
    <location>
        <begin position="119"/>
        <end position="143"/>
    </location>
</feature>